<feature type="transmembrane region" description="Helical" evidence="1">
    <location>
        <begin position="242"/>
        <end position="264"/>
    </location>
</feature>
<feature type="transmembrane region" description="Helical" evidence="1">
    <location>
        <begin position="81"/>
        <end position="100"/>
    </location>
</feature>
<feature type="transmembrane region" description="Helical" evidence="1">
    <location>
        <begin position="6"/>
        <end position="30"/>
    </location>
</feature>
<sequence>MGTFGGFLMALADSVPGVSGGTIAFIVGIYDQLLWSLDRLVSGTAAERRRALGFLARLGAGWVVGFGLAVVVLTGLFESEIYLVSSVFMGFIVFSVPLIVRDEHAYVRGRYGNLVWTLAGIAVVVGVTLANAAAIGGDASEVSAVGALAAGAGVIDPGALAHGAGLDAASAVAEGALGADAGGIDLAALDLGGAAYLVFAAMIAVSAMILPGVSGSTFLLIFGLYLPVMDAIKALIGGDLAVLPAIALFAVGAVVGLLTVVKLVKRALADFRSQTVYCLLGFMVGSLVAIALGPVTLDVPQPPLTADTFSVAGFLLGGAVIGALELLKHAVQRRQVARAIATQARHAR</sequence>
<dbReference type="EMBL" id="JAJMLW010000003">
    <property type="protein sequence ID" value="MCI2242411.1"/>
    <property type="molecule type" value="Genomic_DNA"/>
</dbReference>
<proteinExistence type="predicted"/>
<dbReference type="PANTHER" id="PTHR37308:SF1">
    <property type="entry name" value="POLYPRENYL-PHOSPHATE TRANSPORTER"/>
    <property type="match status" value="1"/>
</dbReference>
<gene>
    <name evidence="2" type="ORF">LPT13_08615</name>
</gene>
<feature type="transmembrane region" description="Helical" evidence="1">
    <location>
        <begin position="112"/>
        <end position="135"/>
    </location>
</feature>
<keyword evidence="3" id="KW-1185">Reference proteome</keyword>
<keyword evidence="1" id="KW-0812">Transmembrane</keyword>
<evidence type="ECO:0000256" key="1">
    <source>
        <dbReference type="SAM" id="Phobius"/>
    </source>
</evidence>
<keyword evidence="1" id="KW-1133">Transmembrane helix</keyword>
<evidence type="ECO:0000313" key="3">
    <source>
        <dbReference type="Proteomes" id="UP001430755"/>
    </source>
</evidence>
<accession>A0ABS9WHR1</accession>
<dbReference type="PANTHER" id="PTHR37308">
    <property type="entry name" value="INTEGRAL MEMBRANE PROTEIN"/>
    <property type="match status" value="1"/>
</dbReference>
<dbReference type="Pfam" id="PF04018">
    <property type="entry name" value="VCA0040-like"/>
    <property type="match status" value="2"/>
</dbReference>
<evidence type="ECO:0000313" key="2">
    <source>
        <dbReference type="EMBL" id="MCI2242411.1"/>
    </source>
</evidence>
<dbReference type="RefSeq" id="WP_242165652.1">
    <property type="nucleotide sequence ID" value="NZ_JAJMLW010000003.1"/>
</dbReference>
<feature type="transmembrane region" description="Helical" evidence="1">
    <location>
        <begin position="217"/>
        <end position="236"/>
    </location>
</feature>
<name>A0ABS9WHR1_9ACTN</name>
<feature type="transmembrane region" description="Helical" evidence="1">
    <location>
        <begin position="51"/>
        <end position="75"/>
    </location>
</feature>
<keyword evidence="1" id="KW-0472">Membrane</keyword>
<feature type="transmembrane region" description="Helical" evidence="1">
    <location>
        <begin position="309"/>
        <end position="327"/>
    </location>
</feature>
<reference evidence="2" key="1">
    <citation type="submission" date="2021-11" db="EMBL/GenBank/DDBJ databases">
        <title>A Novel Adlercreutzia Species, isolated from a Allomyrina dichotoma larva feces.</title>
        <authorList>
            <person name="Suh M.K."/>
        </authorList>
    </citation>
    <scope>NUCLEOTIDE SEQUENCE</scope>
    <source>
        <strain evidence="2">JBNU-10</strain>
    </source>
</reference>
<comment type="caution">
    <text evidence="2">The sequence shown here is derived from an EMBL/GenBank/DDBJ whole genome shotgun (WGS) entry which is preliminary data.</text>
</comment>
<dbReference type="Proteomes" id="UP001430755">
    <property type="component" value="Unassembled WGS sequence"/>
</dbReference>
<protein>
    <submittedName>
        <fullName evidence="2">DUF368 domain-containing protein</fullName>
    </submittedName>
</protein>
<feature type="transmembrane region" description="Helical" evidence="1">
    <location>
        <begin position="276"/>
        <end position="297"/>
    </location>
</feature>
<feature type="transmembrane region" description="Helical" evidence="1">
    <location>
        <begin position="193"/>
        <end position="210"/>
    </location>
</feature>
<dbReference type="InterPro" id="IPR007163">
    <property type="entry name" value="VCA0040-like"/>
</dbReference>
<organism evidence="2 3">
    <name type="scientific">Adlercreutzia faecimuris</name>
    <dbReference type="NCBI Taxonomy" id="2897341"/>
    <lineage>
        <taxon>Bacteria</taxon>
        <taxon>Bacillati</taxon>
        <taxon>Actinomycetota</taxon>
        <taxon>Coriobacteriia</taxon>
        <taxon>Eggerthellales</taxon>
        <taxon>Eggerthellaceae</taxon>
        <taxon>Adlercreutzia</taxon>
    </lineage>
</organism>